<sequence>MTIHPRLKNQAEMAGVKSSGILFISLVTISIKLSPLGEILRRGSSSIVITIMADQYTPQNKEMASTDRRGWWRGTGILGLIGEDVGEVTGMSVALTV</sequence>
<gene>
    <name evidence="1" type="ORF">PoB_002986300</name>
</gene>
<proteinExistence type="predicted"/>
<dbReference type="AlphaFoldDB" id="A0AAV4A9P2"/>
<evidence type="ECO:0000313" key="1">
    <source>
        <dbReference type="EMBL" id="GFO03358.1"/>
    </source>
</evidence>
<comment type="caution">
    <text evidence="1">The sequence shown here is derived from an EMBL/GenBank/DDBJ whole genome shotgun (WGS) entry which is preliminary data.</text>
</comment>
<evidence type="ECO:0000313" key="2">
    <source>
        <dbReference type="Proteomes" id="UP000735302"/>
    </source>
</evidence>
<reference evidence="1 2" key="1">
    <citation type="journal article" date="2021" name="Elife">
        <title>Chloroplast acquisition without the gene transfer in kleptoplastic sea slugs, Plakobranchus ocellatus.</title>
        <authorList>
            <person name="Maeda T."/>
            <person name="Takahashi S."/>
            <person name="Yoshida T."/>
            <person name="Shimamura S."/>
            <person name="Takaki Y."/>
            <person name="Nagai Y."/>
            <person name="Toyoda A."/>
            <person name="Suzuki Y."/>
            <person name="Arimoto A."/>
            <person name="Ishii H."/>
            <person name="Satoh N."/>
            <person name="Nishiyama T."/>
            <person name="Hasebe M."/>
            <person name="Maruyama T."/>
            <person name="Minagawa J."/>
            <person name="Obokata J."/>
            <person name="Shigenobu S."/>
        </authorList>
    </citation>
    <scope>NUCLEOTIDE SEQUENCE [LARGE SCALE GENOMIC DNA]</scope>
</reference>
<dbReference type="Proteomes" id="UP000735302">
    <property type="component" value="Unassembled WGS sequence"/>
</dbReference>
<organism evidence="1 2">
    <name type="scientific">Plakobranchus ocellatus</name>
    <dbReference type="NCBI Taxonomy" id="259542"/>
    <lineage>
        <taxon>Eukaryota</taxon>
        <taxon>Metazoa</taxon>
        <taxon>Spiralia</taxon>
        <taxon>Lophotrochozoa</taxon>
        <taxon>Mollusca</taxon>
        <taxon>Gastropoda</taxon>
        <taxon>Heterobranchia</taxon>
        <taxon>Euthyneura</taxon>
        <taxon>Panpulmonata</taxon>
        <taxon>Sacoglossa</taxon>
        <taxon>Placobranchoidea</taxon>
        <taxon>Plakobranchidae</taxon>
        <taxon>Plakobranchus</taxon>
    </lineage>
</organism>
<keyword evidence="2" id="KW-1185">Reference proteome</keyword>
<dbReference type="EMBL" id="BLXT01003724">
    <property type="protein sequence ID" value="GFO03358.1"/>
    <property type="molecule type" value="Genomic_DNA"/>
</dbReference>
<accession>A0AAV4A9P2</accession>
<protein>
    <submittedName>
        <fullName evidence="1">Uncharacterized protein</fullName>
    </submittedName>
</protein>
<name>A0AAV4A9P2_9GAST</name>